<gene>
    <name evidence="2" type="ORF">CERZMDRAFT_85976</name>
</gene>
<keyword evidence="3" id="KW-1185">Reference proteome</keyword>
<evidence type="ECO:0000256" key="1">
    <source>
        <dbReference type="SAM" id="SignalP"/>
    </source>
</evidence>
<feature type="chain" id="PRO_5025598672" description="Hydrophobin" evidence="1">
    <location>
        <begin position="23"/>
        <end position="263"/>
    </location>
</feature>
<evidence type="ECO:0000313" key="3">
    <source>
        <dbReference type="Proteomes" id="UP000799539"/>
    </source>
</evidence>
<organism evidence="2 3">
    <name type="scientific">Cercospora zeae-maydis SCOH1-5</name>
    <dbReference type="NCBI Taxonomy" id="717836"/>
    <lineage>
        <taxon>Eukaryota</taxon>
        <taxon>Fungi</taxon>
        <taxon>Dikarya</taxon>
        <taxon>Ascomycota</taxon>
        <taxon>Pezizomycotina</taxon>
        <taxon>Dothideomycetes</taxon>
        <taxon>Dothideomycetidae</taxon>
        <taxon>Mycosphaerellales</taxon>
        <taxon>Mycosphaerellaceae</taxon>
        <taxon>Cercospora</taxon>
    </lineage>
</organism>
<evidence type="ECO:0000313" key="2">
    <source>
        <dbReference type="EMBL" id="KAF2210665.1"/>
    </source>
</evidence>
<feature type="signal peptide" evidence="1">
    <location>
        <begin position="1"/>
        <end position="22"/>
    </location>
</feature>
<dbReference type="EMBL" id="ML992680">
    <property type="protein sequence ID" value="KAF2210665.1"/>
    <property type="molecule type" value="Genomic_DNA"/>
</dbReference>
<reference evidence="2" key="1">
    <citation type="journal article" date="2020" name="Stud. Mycol.">
        <title>101 Dothideomycetes genomes: a test case for predicting lifestyles and emergence of pathogens.</title>
        <authorList>
            <person name="Haridas S."/>
            <person name="Albert R."/>
            <person name="Binder M."/>
            <person name="Bloem J."/>
            <person name="Labutti K."/>
            <person name="Salamov A."/>
            <person name="Andreopoulos B."/>
            <person name="Baker S."/>
            <person name="Barry K."/>
            <person name="Bills G."/>
            <person name="Bluhm B."/>
            <person name="Cannon C."/>
            <person name="Castanera R."/>
            <person name="Culley D."/>
            <person name="Daum C."/>
            <person name="Ezra D."/>
            <person name="Gonzalez J."/>
            <person name="Henrissat B."/>
            <person name="Kuo A."/>
            <person name="Liang C."/>
            <person name="Lipzen A."/>
            <person name="Lutzoni F."/>
            <person name="Magnuson J."/>
            <person name="Mondo S."/>
            <person name="Nolan M."/>
            <person name="Ohm R."/>
            <person name="Pangilinan J."/>
            <person name="Park H.-J."/>
            <person name="Ramirez L."/>
            <person name="Alfaro M."/>
            <person name="Sun H."/>
            <person name="Tritt A."/>
            <person name="Yoshinaga Y."/>
            <person name="Zwiers L.-H."/>
            <person name="Turgeon B."/>
            <person name="Goodwin S."/>
            <person name="Spatafora J."/>
            <person name="Crous P."/>
            <person name="Grigoriev I."/>
        </authorList>
    </citation>
    <scope>NUCLEOTIDE SEQUENCE</scope>
    <source>
        <strain evidence="2">SCOH1-5</strain>
    </source>
</reference>
<name>A0A6A6FBD4_9PEZI</name>
<evidence type="ECO:0008006" key="4">
    <source>
        <dbReference type="Google" id="ProtNLM"/>
    </source>
</evidence>
<dbReference type="AlphaFoldDB" id="A0A6A6FBD4"/>
<proteinExistence type="predicted"/>
<accession>A0A6A6FBD4</accession>
<protein>
    <recommendedName>
        <fullName evidence="4">Hydrophobin</fullName>
    </recommendedName>
</protein>
<sequence length="263" mass="28536">MQRLISLSAILLLILLTTSSTSSPVVHQARQANLNTTYIYTAYSTLLLPTTTAALILNITCPTLPVSSAGACPTGCTAIPCAGLLGIATDRFDCAVETPRPAWTSWIATNARLRRLQVLMVWRSGELENGETGECVRKQWDSDLKGDGADRGFQGCVCFARRRIPPPLWYDNTPKGVECTATLALPRPLISEAADPNACQLLRELQDHHPDFYHFAHLSPPPSATTHHVLPVNINSFAARNCHASAPVSSPPQSLQMAARENV</sequence>
<dbReference type="Proteomes" id="UP000799539">
    <property type="component" value="Unassembled WGS sequence"/>
</dbReference>
<keyword evidence="1" id="KW-0732">Signal</keyword>